<sequence length="72" mass="8294">MDSEVATWTRPFLHELLEEIPKDVESLIDVGCGRGIVGAMARIYRTPKRLVGVDIFQDCIDFCKKYNIYDEL</sequence>
<name>X1C2B7_9ZZZZ</name>
<dbReference type="SUPFAM" id="SSF53335">
    <property type="entry name" value="S-adenosyl-L-methionine-dependent methyltransferases"/>
    <property type="match status" value="1"/>
</dbReference>
<gene>
    <name evidence="1" type="ORF">S01H4_23511</name>
</gene>
<accession>X1C2B7</accession>
<feature type="non-terminal residue" evidence="1">
    <location>
        <position position="72"/>
    </location>
</feature>
<dbReference type="EMBL" id="BART01010919">
    <property type="protein sequence ID" value="GAG78516.1"/>
    <property type="molecule type" value="Genomic_DNA"/>
</dbReference>
<evidence type="ECO:0000313" key="1">
    <source>
        <dbReference type="EMBL" id="GAG78516.1"/>
    </source>
</evidence>
<dbReference type="InterPro" id="IPR029063">
    <property type="entry name" value="SAM-dependent_MTases_sf"/>
</dbReference>
<organism evidence="1">
    <name type="scientific">marine sediment metagenome</name>
    <dbReference type="NCBI Taxonomy" id="412755"/>
    <lineage>
        <taxon>unclassified sequences</taxon>
        <taxon>metagenomes</taxon>
        <taxon>ecological metagenomes</taxon>
    </lineage>
</organism>
<comment type="caution">
    <text evidence="1">The sequence shown here is derived from an EMBL/GenBank/DDBJ whole genome shotgun (WGS) entry which is preliminary data.</text>
</comment>
<dbReference type="Gene3D" id="3.40.50.150">
    <property type="entry name" value="Vaccinia Virus protein VP39"/>
    <property type="match status" value="1"/>
</dbReference>
<proteinExistence type="predicted"/>
<dbReference type="AlphaFoldDB" id="X1C2B7"/>
<reference evidence="1" key="1">
    <citation type="journal article" date="2014" name="Front. Microbiol.">
        <title>High frequency of phylogenetically diverse reductive dehalogenase-homologous genes in deep subseafloor sedimentary metagenomes.</title>
        <authorList>
            <person name="Kawai M."/>
            <person name="Futagami T."/>
            <person name="Toyoda A."/>
            <person name="Takaki Y."/>
            <person name="Nishi S."/>
            <person name="Hori S."/>
            <person name="Arai W."/>
            <person name="Tsubouchi T."/>
            <person name="Morono Y."/>
            <person name="Uchiyama I."/>
            <person name="Ito T."/>
            <person name="Fujiyama A."/>
            <person name="Inagaki F."/>
            <person name="Takami H."/>
        </authorList>
    </citation>
    <scope>NUCLEOTIDE SEQUENCE</scope>
    <source>
        <strain evidence="1">Expedition CK06-06</strain>
    </source>
</reference>
<protein>
    <submittedName>
        <fullName evidence="1">Uncharacterized protein</fullName>
    </submittedName>
</protein>